<dbReference type="AlphaFoldDB" id="A0A409Y2I7"/>
<protein>
    <recommendedName>
        <fullName evidence="1">Heterokaryon incompatibility domain-containing protein</fullName>
    </recommendedName>
</protein>
<comment type="caution">
    <text evidence="2">The sequence shown here is derived from an EMBL/GenBank/DDBJ whole genome shotgun (WGS) entry which is preliminary data.</text>
</comment>
<reference evidence="2 3" key="1">
    <citation type="journal article" date="2018" name="Evol. Lett.">
        <title>Horizontal gene cluster transfer increased hallucinogenic mushroom diversity.</title>
        <authorList>
            <person name="Reynolds H.T."/>
            <person name="Vijayakumar V."/>
            <person name="Gluck-Thaler E."/>
            <person name="Korotkin H.B."/>
            <person name="Matheny P.B."/>
            <person name="Slot J.C."/>
        </authorList>
    </citation>
    <scope>NUCLEOTIDE SEQUENCE [LARGE SCALE GENOMIC DNA]</scope>
    <source>
        <strain evidence="2 3">SRW20</strain>
    </source>
</reference>
<evidence type="ECO:0000313" key="3">
    <source>
        <dbReference type="Proteomes" id="UP000284706"/>
    </source>
</evidence>
<evidence type="ECO:0000259" key="1">
    <source>
        <dbReference type="Pfam" id="PF06985"/>
    </source>
</evidence>
<dbReference type="PANTHER" id="PTHR33112:SF8">
    <property type="entry name" value="HETEROKARYON INCOMPATIBILITY DOMAIN-CONTAINING PROTEIN"/>
    <property type="match status" value="1"/>
</dbReference>
<dbReference type="Pfam" id="PF06985">
    <property type="entry name" value="HET"/>
    <property type="match status" value="1"/>
</dbReference>
<name>A0A409Y2I7_9AGAR</name>
<accession>A0A409Y2I7</accession>
<evidence type="ECO:0000313" key="2">
    <source>
        <dbReference type="EMBL" id="PPQ97188.1"/>
    </source>
</evidence>
<organism evidence="2 3">
    <name type="scientific">Gymnopilus dilepis</name>
    <dbReference type="NCBI Taxonomy" id="231916"/>
    <lineage>
        <taxon>Eukaryota</taxon>
        <taxon>Fungi</taxon>
        <taxon>Dikarya</taxon>
        <taxon>Basidiomycota</taxon>
        <taxon>Agaricomycotina</taxon>
        <taxon>Agaricomycetes</taxon>
        <taxon>Agaricomycetidae</taxon>
        <taxon>Agaricales</taxon>
        <taxon>Agaricineae</taxon>
        <taxon>Hymenogastraceae</taxon>
        <taxon>Gymnopilus</taxon>
    </lineage>
</organism>
<proteinExistence type="predicted"/>
<dbReference type="EMBL" id="NHYE01001280">
    <property type="protein sequence ID" value="PPQ97188.1"/>
    <property type="molecule type" value="Genomic_DNA"/>
</dbReference>
<keyword evidence="3" id="KW-1185">Reference proteome</keyword>
<gene>
    <name evidence="2" type="ORF">CVT26_000464</name>
</gene>
<sequence>MASILARENVLCRLCEKSASNSHLLPTLTKGVEVFRSYACHDELRTSSLDGCHLCSLFLGMFKCKVPQVGSSVEVRLRVSRSGGAWLAVVTLFPDSSPEESLGELSVFRSLEGRYEEPTLDAPFRFSTSTIYEHAQLSKSLGQGASAALAREWLSHCTRHHDRCLSSKDMTTEAYPTRLIDVGDDEGLLPVRLVVTADLATAGPRPRYLTLSRCWGGADIPKLLSNNIEDLRSNIPFYQLPRTFRDTIIITRQLGFRYIWIDSLCIIQDSLSDWRSESSIMGEIYANSICTIAALTARSSSEGCFSGTPSDYLHGVQDERNPLAFRTCKISHGFYVEPSTLLGVELHIDRTPLSLHTRAWVVQERLLAPRTLYYGSWGLAWECIECSATENFPFGKASHFSPKASFFKTCIQATQGTQGPDSDMIYSMWRDIQASYTRCQLTYFDDRLVAISSAIKRIARLTGWTNVWGLWKEKILFELLWFVDTPSVRPKTKEYLAPSWSWMSLQGLVFLDTIGNEKPVWSAEVLEISRPSSSGRAFIRLQCATKEVVRTSTSRGDLVSKTGAKKVVSWAPDESSIAEESMEDLQCVLIMRLPNHVDGQALDMGLVVGRYGNEILRLGLFWQSRGETCPLFEDNLPARCADIVLW</sequence>
<dbReference type="InParanoid" id="A0A409Y2I7"/>
<dbReference type="PANTHER" id="PTHR33112">
    <property type="entry name" value="DOMAIN PROTEIN, PUTATIVE-RELATED"/>
    <property type="match status" value="1"/>
</dbReference>
<dbReference type="OrthoDB" id="5125733at2759"/>
<feature type="domain" description="Heterokaryon incompatibility" evidence="1">
    <location>
        <begin position="208"/>
        <end position="364"/>
    </location>
</feature>
<dbReference type="Proteomes" id="UP000284706">
    <property type="component" value="Unassembled WGS sequence"/>
</dbReference>
<dbReference type="InterPro" id="IPR010730">
    <property type="entry name" value="HET"/>
</dbReference>
<dbReference type="STRING" id="231916.A0A409Y2I7"/>